<dbReference type="GO" id="GO:0005524">
    <property type="term" value="F:ATP binding"/>
    <property type="evidence" value="ECO:0007669"/>
    <property type="project" value="UniProtKB-KW"/>
</dbReference>
<evidence type="ECO:0000256" key="6">
    <source>
        <dbReference type="ARBA" id="ARBA00022840"/>
    </source>
</evidence>
<name>A0A2U1MAZ1_ARTAN</name>
<feature type="region of interest" description="Disordered" evidence="10">
    <location>
        <begin position="132"/>
        <end position="163"/>
    </location>
</feature>
<evidence type="ECO:0000256" key="9">
    <source>
        <dbReference type="ARBA" id="ARBA00047781"/>
    </source>
</evidence>
<evidence type="ECO:0000256" key="5">
    <source>
        <dbReference type="ARBA" id="ARBA00022741"/>
    </source>
</evidence>
<keyword evidence="6" id="KW-0067">ATP-binding</keyword>
<reference evidence="12 13" key="1">
    <citation type="journal article" date="2018" name="Mol. Plant">
        <title>The genome of Artemisia annua provides insight into the evolution of Asteraceae family and artemisinin biosynthesis.</title>
        <authorList>
            <person name="Shen Q."/>
            <person name="Zhang L."/>
            <person name="Liao Z."/>
            <person name="Wang S."/>
            <person name="Yan T."/>
            <person name="Shi P."/>
            <person name="Liu M."/>
            <person name="Fu X."/>
            <person name="Pan Q."/>
            <person name="Wang Y."/>
            <person name="Lv Z."/>
            <person name="Lu X."/>
            <person name="Zhang F."/>
            <person name="Jiang W."/>
            <person name="Ma Y."/>
            <person name="Chen M."/>
            <person name="Hao X."/>
            <person name="Li L."/>
            <person name="Tang Y."/>
            <person name="Lv G."/>
            <person name="Zhou Y."/>
            <person name="Sun X."/>
            <person name="Brodelius P.E."/>
            <person name="Rose J.K.C."/>
            <person name="Tang K."/>
        </authorList>
    </citation>
    <scope>NUCLEOTIDE SEQUENCE [LARGE SCALE GENOMIC DNA]</scope>
    <source>
        <strain evidence="13">cv. Huhao1</strain>
        <tissue evidence="12">Leaf</tissue>
    </source>
</reference>
<protein>
    <recommendedName>
        <fullName evidence="3">CTP synthase (glutamine hydrolyzing)</fullName>
        <ecNumber evidence="3">6.3.4.2</ecNumber>
    </recommendedName>
</protein>
<organism evidence="12 13">
    <name type="scientific">Artemisia annua</name>
    <name type="common">Sweet wormwood</name>
    <dbReference type="NCBI Taxonomy" id="35608"/>
    <lineage>
        <taxon>Eukaryota</taxon>
        <taxon>Viridiplantae</taxon>
        <taxon>Streptophyta</taxon>
        <taxon>Embryophyta</taxon>
        <taxon>Tracheophyta</taxon>
        <taxon>Spermatophyta</taxon>
        <taxon>Magnoliopsida</taxon>
        <taxon>eudicotyledons</taxon>
        <taxon>Gunneridae</taxon>
        <taxon>Pentapetalae</taxon>
        <taxon>asterids</taxon>
        <taxon>campanulids</taxon>
        <taxon>Asterales</taxon>
        <taxon>Asteraceae</taxon>
        <taxon>Asteroideae</taxon>
        <taxon>Anthemideae</taxon>
        <taxon>Artemisiinae</taxon>
        <taxon>Artemisia</taxon>
    </lineage>
</organism>
<keyword evidence="13" id="KW-1185">Reference proteome</keyword>
<keyword evidence="4" id="KW-0436">Ligase</keyword>
<accession>A0A2U1MAZ1</accession>
<feature type="domain" description="Glutamine amidotransferase" evidence="11">
    <location>
        <begin position="5"/>
        <end position="92"/>
    </location>
</feature>
<dbReference type="SUPFAM" id="SSF52317">
    <property type="entry name" value="Class I glutamine amidotransferase-like"/>
    <property type="match status" value="1"/>
</dbReference>
<dbReference type="EMBL" id="PKPP01005900">
    <property type="protein sequence ID" value="PWA58419.1"/>
    <property type="molecule type" value="Genomic_DNA"/>
</dbReference>
<dbReference type="PANTHER" id="PTHR11550:SF40">
    <property type="entry name" value="CTP SYNTHASE"/>
    <property type="match status" value="1"/>
</dbReference>
<dbReference type="GO" id="GO:0042802">
    <property type="term" value="F:identical protein binding"/>
    <property type="evidence" value="ECO:0007669"/>
    <property type="project" value="TreeGrafter"/>
</dbReference>
<dbReference type="Pfam" id="PF00117">
    <property type="entry name" value="GATase"/>
    <property type="match status" value="1"/>
</dbReference>
<dbReference type="AlphaFoldDB" id="A0A2U1MAZ1"/>
<evidence type="ECO:0000256" key="3">
    <source>
        <dbReference type="ARBA" id="ARBA00012291"/>
    </source>
</evidence>
<evidence type="ECO:0000256" key="4">
    <source>
        <dbReference type="ARBA" id="ARBA00022598"/>
    </source>
</evidence>
<dbReference type="PANTHER" id="PTHR11550">
    <property type="entry name" value="CTP SYNTHASE"/>
    <property type="match status" value="1"/>
</dbReference>
<dbReference type="GO" id="GO:0003883">
    <property type="term" value="F:CTP synthase activity"/>
    <property type="evidence" value="ECO:0007669"/>
    <property type="project" value="UniProtKB-EC"/>
</dbReference>
<evidence type="ECO:0000259" key="11">
    <source>
        <dbReference type="Pfam" id="PF00117"/>
    </source>
</evidence>
<dbReference type="Proteomes" id="UP000245207">
    <property type="component" value="Unassembled WGS sequence"/>
</dbReference>
<dbReference type="InterPro" id="IPR017926">
    <property type="entry name" value="GATASE"/>
</dbReference>
<dbReference type="InterPro" id="IPR029062">
    <property type="entry name" value="Class_I_gatase-like"/>
</dbReference>
<evidence type="ECO:0000256" key="1">
    <source>
        <dbReference type="ARBA" id="ARBA00005171"/>
    </source>
</evidence>
<comment type="similarity">
    <text evidence="2">Belongs to the CTP synthase family.</text>
</comment>
<comment type="caution">
    <text evidence="12">The sequence shown here is derived from an EMBL/GenBank/DDBJ whole genome shotgun (WGS) entry which is preliminary data.</text>
</comment>
<keyword evidence="7" id="KW-0315">Glutamine amidotransferase</keyword>
<dbReference type="GO" id="GO:0019856">
    <property type="term" value="P:pyrimidine nucleobase biosynthetic process"/>
    <property type="evidence" value="ECO:0007669"/>
    <property type="project" value="TreeGrafter"/>
</dbReference>
<dbReference type="UniPathway" id="UPA00159">
    <property type="reaction ID" value="UER00277"/>
</dbReference>
<evidence type="ECO:0000256" key="2">
    <source>
        <dbReference type="ARBA" id="ARBA00007533"/>
    </source>
</evidence>
<evidence type="ECO:0000256" key="7">
    <source>
        <dbReference type="ARBA" id="ARBA00022962"/>
    </source>
</evidence>
<evidence type="ECO:0000313" key="13">
    <source>
        <dbReference type="Proteomes" id="UP000245207"/>
    </source>
</evidence>
<evidence type="ECO:0000313" key="12">
    <source>
        <dbReference type="EMBL" id="PWA58419.1"/>
    </source>
</evidence>
<dbReference type="EC" id="6.3.4.2" evidence="3"/>
<dbReference type="InterPro" id="IPR004468">
    <property type="entry name" value="CTP_synthase"/>
</dbReference>
<dbReference type="OrthoDB" id="1739076at2759"/>
<dbReference type="GO" id="GO:0044210">
    <property type="term" value="P:'de novo' CTP biosynthetic process"/>
    <property type="evidence" value="ECO:0007669"/>
    <property type="project" value="UniProtKB-UniPathway"/>
</dbReference>
<keyword evidence="8" id="KW-0665">Pyrimidine biosynthesis</keyword>
<sequence length="163" mass="18302">MSMNFGDRGVKGLILAANYARENKVPYLGIFLGMRISVIETARSGSRTHMGNTMRLGSQRTLLQSLDCITAKLYHKHNYVDERHRHRYEFISHLLLCGHTGRNNTWKQHINEYGRIAEAIMCNLLPNSPSASSSRTKVLGGSQQMNKAHNVTELAPTDTDSTT</sequence>
<dbReference type="Gene3D" id="3.40.50.880">
    <property type="match status" value="2"/>
</dbReference>
<evidence type="ECO:0000256" key="8">
    <source>
        <dbReference type="ARBA" id="ARBA00022975"/>
    </source>
</evidence>
<gene>
    <name evidence="12" type="ORF">CTI12_AA384430</name>
</gene>
<dbReference type="STRING" id="35608.A0A2U1MAZ1"/>
<evidence type="ECO:0000256" key="10">
    <source>
        <dbReference type="SAM" id="MobiDB-lite"/>
    </source>
</evidence>
<comment type="pathway">
    <text evidence="1">Pyrimidine metabolism; CTP biosynthesis via de novo pathway; CTP from UDP: step 2/2.</text>
</comment>
<proteinExistence type="inferred from homology"/>
<comment type="catalytic activity">
    <reaction evidence="9">
        <text>UTP + L-glutamine + ATP + H2O = CTP + L-glutamate + ADP + phosphate + 2 H(+)</text>
        <dbReference type="Rhea" id="RHEA:26426"/>
        <dbReference type="ChEBI" id="CHEBI:15377"/>
        <dbReference type="ChEBI" id="CHEBI:15378"/>
        <dbReference type="ChEBI" id="CHEBI:29985"/>
        <dbReference type="ChEBI" id="CHEBI:30616"/>
        <dbReference type="ChEBI" id="CHEBI:37563"/>
        <dbReference type="ChEBI" id="CHEBI:43474"/>
        <dbReference type="ChEBI" id="CHEBI:46398"/>
        <dbReference type="ChEBI" id="CHEBI:58359"/>
        <dbReference type="ChEBI" id="CHEBI:456216"/>
        <dbReference type="EC" id="6.3.4.2"/>
    </reaction>
</comment>
<keyword evidence="5" id="KW-0547">Nucleotide-binding</keyword>